<dbReference type="InterPro" id="IPR039425">
    <property type="entry name" value="RNA_pol_sigma-70-like"/>
</dbReference>
<dbReference type="NCBIfam" id="TIGR02937">
    <property type="entry name" value="sigma70-ECF"/>
    <property type="match status" value="1"/>
</dbReference>
<gene>
    <name evidence="7" type="ORF">R5W23_001374</name>
</gene>
<dbReference type="Pfam" id="PF08281">
    <property type="entry name" value="Sigma70_r4_2"/>
    <property type="match status" value="1"/>
</dbReference>
<evidence type="ECO:0000313" key="7">
    <source>
        <dbReference type="EMBL" id="MDY3560149.1"/>
    </source>
</evidence>
<comment type="caution">
    <text evidence="7">The sequence shown here is derived from an EMBL/GenBank/DDBJ whole genome shotgun (WGS) entry which is preliminary data.</text>
</comment>
<dbReference type="InterPro" id="IPR014284">
    <property type="entry name" value="RNA_pol_sigma-70_dom"/>
</dbReference>
<feature type="domain" description="RNA polymerase sigma factor 70 region 4 type 2" evidence="6">
    <location>
        <begin position="143"/>
        <end position="192"/>
    </location>
</feature>
<keyword evidence="3" id="KW-0731">Sigma factor</keyword>
<dbReference type="InterPro" id="IPR013249">
    <property type="entry name" value="RNA_pol_sigma70_r4_t2"/>
</dbReference>
<sequence>MRTRSGRGGMLDPVVRAALVAARLGELSDGELLARFVATRDEEAFAELVRRLGPTVYGVCHRVLGARTDAEDAFQVTFLVLARKADAVRPPGRVAAWLHGVAVLTARKARAVRLRRHARERALGDTPEPSAVYTPPEPDLARVLDEEIQRLPDKYRAAVVLCEVRGLTVAQTAAELGLPAGTVASRLARGRVLLASRLTSRGVAGAAAVGAAGGLASAAMAAPAKLFGSAVSVALSGSQCAPGAQLLLNEVLRAMSLSKLRAFAVTTVLSGAVALGGAGLLPSGTAPALAAPVPKATPGAADPLDRIKADNLAGLLKVEAIRKDIQLTAEQAKKVDELRARRKQAVVPNVIQQGPVGGGVIGPAVPAIPVGGGIQVVDVAVGFSGMDSPNDPEFYKAAAEILKPEQMRRLKQLSLQAMGPVALLDRRVIRSLGLSAEQEDKIEAVAPPDRSKNGGTLAVQIVNGRVKDLETERDKGEWEAVLKVLTAEQRAKWDGLVGKVLPAAELRKAQIVSLEEIKNLIPNLPNVPNINPIPVPPPG</sequence>
<dbReference type="SUPFAM" id="SSF88659">
    <property type="entry name" value="Sigma3 and sigma4 domains of RNA polymerase sigma factors"/>
    <property type="match status" value="1"/>
</dbReference>
<organism evidence="7 8">
    <name type="scientific">Gemmata algarum</name>
    <dbReference type="NCBI Taxonomy" id="2975278"/>
    <lineage>
        <taxon>Bacteria</taxon>
        <taxon>Pseudomonadati</taxon>
        <taxon>Planctomycetota</taxon>
        <taxon>Planctomycetia</taxon>
        <taxon>Gemmatales</taxon>
        <taxon>Gemmataceae</taxon>
        <taxon>Gemmata</taxon>
    </lineage>
</organism>
<evidence type="ECO:0000259" key="5">
    <source>
        <dbReference type="Pfam" id="PF04542"/>
    </source>
</evidence>
<dbReference type="PANTHER" id="PTHR43133:SF51">
    <property type="entry name" value="RNA POLYMERASE SIGMA FACTOR"/>
    <property type="match status" value="1"/>
</dbReference>
<evidence type="ECO:0000256" key="1">
    <source>
        <dbReference type="ARBA" id="ARBA00010641"/>
    </source>
</evidence>
<evidence type="ECO:0000256" key="3">
    <source>
        <dbReference type="ARBA" id="ARBA00023082"/>
    </source>
</evidence>
<accession>A0ABU5EYW9</accession>
<proteinExistence type="inferred from homology"/>
<dbReference type="Proteomes" id="UP001272242">
    <property type="component" value="Unassembled WGS sequence"/>
</dbReference>
<reference evidence="8" key="1">
    <citation type="journal article" date="2023" name="Mar. Drugs">
        <title>Gemmata algarum, a Novel Planctomycete Isolated from an Algal Mat, Displays Antimicrobial Activity.</title>
        <authorList>
            <person name="Kumar G."/>
            <person name="Kallscheuer N."/>
            <person name="Kashif M."/>
            <person name="Ahamad S."/>
            <person name="Jagadeeshwari U."/>
            <person name="Pannikurungottu S."/>
            <person name="Haufschild T."/>
            <person name="Kabuu M."/>
            <person name="Sasikala C."/>
            <person name="Jogler C."/>
            <person name="Ramana C."/>
        </authorList>
    </citation>
    <scope>NUCLEOTIDE SEQUENCE [LARGE SCALE GENOMIC DNA]</scope>
    <source>
        <strain evidence="8">JC673</strain>
    </source>
</reference>
<dbReference type="SUPFAM" id="SSF88946">
    <property type="entry name" value="Sigma2 domain of RNA polymerase sigma factors"/>
    <property type="match status" value="1"/>
</dbReference>
<dbReference type="InterPro" id="IPR007627">
    <property type="entry name" value="RNA_pol_sigma70_r2"/>
</dbReference>
<dbReference type="InterPro" id="IPR013324">
    <property type="entry name" value="RNA_pol_sigma_r3/r4-like"/>
</dbReference>
<keyword evidence="8" id="KW-1185">Reference proteome</keyword>
<dbReference type="EMBL" id="JAXBLV010000175">
    <property type="protein sequence ID" value="MDY3560149.1"/>
    <property type="molecule type" value="Genomic_DNA"/>
</dbReference>
<protein>
    <submittedName>
        <fullName evidence="7">Sigma-70 family RNA polymerase sigma factor</fullName>
    </submittedName>
</protein>
<dbReference type="InterPro" id="IPR036388">
    <property type="entry name" value="WH-like_DNA-bd_sf"/>
</dbReference>
<comment type="similarity">
    <text evidence="1">Belongs to the sigma-70 factor family. ECF subfamily.</text>
</comment>
<evidence type="ECO:0000256" key="2">
    <source>
        <dbReference type="ARBA" id="ARBA00023015"/>
    </source>
</evidence>
<dbReference type="Gene3D" id="1.10.1740.10">
    <property type="match status" value="1"/>
</dbReference>
<dbReference type="PANTHER" id="PTHR43133">
    <property type="entry name" value="RNA POLYMERASE ECF-TYPE SIGMA FACTO"/>
    <property type="match status" value="1"/>
</dbReference>
<feature type="domain" description="RNA polymerase sigma-70 region 2" evidence="5">
    <location>
        <begin position="48"/>
        <end position="113"/>
    </location>
</feature>
<dbReference type="Pfam" id="PF04542">
    <property type="entry name" value="Sigma70_r2"/>
    <property type="match status" value="1"/>
</dbReference>
<dbReference type="CDD" id="cd06171">
    <property type="entry name" value="Sigma70_r4"/>
    <property type="match status" value="1"/>
</dbReference>
<dbReference type="Gene3D" id="1.10.10.10">
    <property type="entry name" value="Winged helix-like DNA-binding domain superfamily/Winged helix DNA-binding domain"/>
    <property type="match status" value="1"/>
</dbReference>
<keyword evidence="4" id="KW-0804">Transcription</keyword>
<name>A0ABU5EYW9_9BACT</name>
<evidence type="ECO:0000256" key="4">
    <source>
        <dbReference type="ARBA" id="ARBA00023163"/>
    </source>
</evidence>
<keyword evidence="2" id="KW-0805">Transcription regulation</keyword>
<evidence type="ECO:0000259" key="6">
    <source>
        <dbReference type="Pfam" id="PF08281"/>
    </source>
</evidence>
<dbReference type="InterPro" id="IPR013325">
    <property type="entry name" value="RNA_pol_sigma_r2"/>
</dbReference>
<evidence type="ECO:0000313" key="8">
    <source>
        <dbReference type="Proteomes" id="UP001272242"/>
    </source>
</evidence>